<dbReference type="PANTHER" id="PTHR44998:SF1">
    <property type="entry name" value="UDP-N-ACETYLGLUCOSAMINE--PEPTIDE N-ACETYLGLUCOSAMINYLTRANSFERASE 110 KDA SUBUNIT"/>
    <property type="match status" value="1"/>
</dbReference>
<sequence>MNRALLGLCLLLQLVRVVGQDMEEVATVERTVWDNLILASSKEVASRAGITLIRLWEEDGEALCHLTQVLASKSLILLADGACRQAERASPLLPCALACRAHFALWGCDFDLADDISRSLRGEMARRGEQGIPLGHVEALMLLPHRQFLEFMGAQARSLRAREEGEDGEDGGGNKFAMKVCESLKSRVVQVNLAILAAHPHDHPHGQVLLGALLGWKELRNRNVLSVTCYKTSAGAGGAGAGAGSGSDEEVKEGIRHTCSRWVASSDVSSSLLARRINAAGTHILLDIDGWSSGSSGPHHVLVNSLRPSCLSVAMLGVVGSTGVGHAYDFLLGDPVASPPEYEDWFAEKLLLLPRTYFLSPPPPSMRIPPDSQRLRRMFEESVGINSSSLLLAAHHPEYKISREYLTLVSKLLLQLPSSFLWLPPISSMASHRILHTLSVLGVSNASSRILKLPASLDKRSYEALKERSDLLLDSMRYNGHSTTAEWLRSNVPVATLPGELMVSRVSASLMAREKDLHLLIARDAEDLIRLALHVLRKRRRRRREEDRGGWSFCDLEEWGRDSWAGLRASLEVKVAAAASKEGGGRSGGARHVAVRKRRAD</sequence>
<organism evidence="8">
    <name type="scientific">Guillardia theta</name>
    <name type="common">Cryptophyte</name>
    <name type="synonym">Cryptomonas phi</name>
    <dbReference type="NCBI Taxonomy" id="55529"/>
    <lineage>
        <taxon>Eukaryota</taxon>
        <taxon>Cryptophyceae</taxon>
        <taxon>Pyrenomonadales</taxon>
        <taxon>Geminigeraceae</taxon>
        <taxon>Guillardia</taxon>
    </lineage>
</organism>
<dbReference type="GO" id="GO:0016757">
    <property type="term" value="F:glycosyltransferase activity"/>
    <property type="evidence" value="ECO:0007669"/>
    <property type="project" value="TreeGrafter"/>
</dbReference>
<dbReference type="AlphaFoldDB" id="A0A7S4P2G7"/>
<reference evidence="8" key="1">
    <citation type="submission" date="2021-01" db="EMBL/GenBank/DDBJ databases">
        <authorList>
            <person name="Corre E."/>
            <person name="Pelletier E."/>
            <person name="Niang G."/>
            <person name="Scheremetjew M."/>
            <person name="Finn R."/>
            <person name="Kale V."/>
            <person name="Holt S."/>
            <person name="Cochrane G."/>
            <person name="Meng A."/>
            <person name="Brown T."/>
            <person name="Cohen L."/>
        </authorList>
    </citation>
    <scope>NUCLEOTIDE SEQUENCE</scope>
    <source>
        <strain evidence="8">CCMP 2712</strain>
    </source>
</reference>
<dbReference type="PANTHER" id="PTHR44998">
    <property type="match status" value="1"/>
</dbReference>
<name>A0A7S4P2G7_GUITH</name>
<protein>
    <recommendedName>
        <fullName evidence="7">O-GlcNAc transferase C-terminal domain-containing protein</fullName>
    </recommendedName>
</protein>
<evidence type="ECO:0000256" key="6">
    <source>
        <dbReference type="SAM" id="SignalP"/>
    </source>
</evidence>
<feature type="signal peptide" evidence="6">
    <location>
        <begin position="1"/>
        <end position="19"/>
    </location>
</feature>
<dbReference type="Gene3D" id="3.40.50.2000">
    <property type="entry name" value="Glycogen Phosphorylase B"/>
    <property type="match status" value="1"/>
</dbReference>
<keyword evidence="4" id="KW-0802">TPR repeat</keyword>
<feature type="domain" description="O-GlcNAc transferase C-terminal" evidence="7">
    <location>
        <begin position="250"/>
        <end position="359"/>
    </location>
</feature>
<gene>
    <name evidence="8" type="ORF">GTHE00462_LOCUS27505</name>
</gene>
<keyword evidence="2" id="KW-0808">Transferase</keyword>
<evidence type="ECO:0000256" key="4">
    <source>
        <dbReference type="ARBA" id="ARBA00022803"/>
    </source>
</evidence>
<feature type="domain" description="O-GlcNAc transferase C-terminal" evidence="7">
    <location>
        <begin position="397"/>
        <end position="535"/>
    </location>
</feature>
<keyword evidence="6" id="KW-0732">Signal</keyword>
<dbReference type="GO" id="GO:0006493">
    <property type="term" value="P:protein O-linked glycosylation"/>
    <property type="evidence" value="ECO:0007669"/>
    <property type="project" value="TreeGrafter"/>
</dbReference>
<evidence type="ECO:0000313" key="8">
    <source>
        <dbReference type="EMBL" id="CAE2321400.1"/>
    </source>
</evidence>
<comment type="pathway">
    <text evidence="1">Protein modification; protein glycosylation.</text>
</comment>
<dbReference type="Pfam" id="PF13844">
    <property type="entry name" value="Glyco_transf_41"/>
    <property type="match status" value="2"/>
</dbReference>
<dbReference type="InterPro" id="IPR029489">
    <property type="entry name" value="OGT/SEC/SPY_C"/>
</dbReference>
<proteinExistence type="predicted"/>
<accession>A0A7S4P2G7</accession>
<keyword evidence="3" id="KW-0677">Repeat</keyword>
<feature type="chain" id="PRO_5030607237" description="O-GlcNAc transferase C-terminal domain-containing protein" evidence="6">
    <location>
        <begin position="20"/>
        <end position="601"/>
    </location>
</feature>
<evidence type="ECO:0000256" key="3">
    <source>
        <dbReference type="ARBA" id="ARBA00022737"/>
    </source>
</evidence>
<evidence type="ECO:0000256" key="1">
    <source>
        <dbReference type="ARBA" id="ARBA00004922"/>
    </source>
</evidence>
<dbReference type="EMBL" id="HBKN01035278">
    <property type="protein sequence ID" value="CAE2321400.1"/>
    <property type="molecule type" value="Transcribed_RNA"/>
</dbReference>
<evidence type="ECO:0000259" key="7">
    <source>
        <dbReference type="Pfam" id="PF13844"/>
    </source>
</evidence>
<feature type="region of interest" description="Disordered" evidence="5">
    <location>
        <begin position="578"/>
        <end position="601"/>
    </location>
</feature>
<evidence type="ECO:0000256" key="2">
    <source>
        <dbReference type="ARBA" id="ARBA00022679"/>
    </source>
</evidence>
<evidence type="ECO:0000256" key="5">
    <source>
        <dbReference type="SAM" id="MobiDB-lite"/>
    </source>
</evidence>
<dbReference type="Gene3D" id="3.40.50.11380">
    <property type="match status" value="1"/>
</dbReference>